<dbReference type="EMBL" id="AQGS01000531">
    <property type="protein sequence ID" value="EPS38765.1"/>
    <property type="molecule type" value="Genomic_DNA"/>
</dbReference>
<protein>
    <submittedName>
        <fullName evidence="1">Uncharacterized protein</fullName>
    </submittedName>
</protein>
<accession>S8A6Z4</accession>
<comment type="caution">
    <text evidence="1">The sequence shown here is derived from an EMBL/GenBank/DDBJ whole genome shotgun (WGS) entry which is preliminary data.</text>
</comment>
<keyword evidence="2" id="KW-1185">Reference proteome</keyword>
<gene>
    <name evidence="1" type="ORF">H072_7485</name>
</gene>
<reference evidence="1 2" key="1">
    <citation type="journal article" date="2013" name="PLoS Genet.">
        <title>Genomic mechanisms accounting for the adaptation to parasitism in nematode-trapping fungi.</title>
        <authorList>
            <person name="Meerupati T."/>
            <person name="Andersson K.M."/>
            <person name="Friman E."/>
            <person name="Kumar D."/>
            <person name="Tunlid A."/>
            <person name="Ahren D."/>
        </authorList>
    </citation>
    <scope>NUCLEOTIDE SEQUENCE [LARGE SCALE GENOMIC DNA]</scope>
    <source>
        <strain evidence="1 2">CBS 200.50</strain>
    </source>
</reference>
<name>S8A6Z4_DACHA</name>
<dbReference type="Proteomes" id="UP000015100">
    <property type="component" value="Unassembled WGS sequence"/>
</dbReference>
<sequence>MRFSISLSFLLPVFTLTTIITTPSTCLSLNPLSYFKRAKNYAYPPYTLVAVGGNGYTTTLTVTYTTIVQWPIPTHGNPPSSSSILTRWKTVTKYKTLTRTVTTQKWRTVTKYVTRVKTQTQKEVSTVTVTVTDGANVSTMPTSTMSASTMSTSTISTSTTTEASTEAEAVSRVAFVPVGNAAKGWSQY</sequence>
<reference evidence="2" key="2">
    <citation type="submission" date="2013-04" db="EMBL/GenBank/DDBJ databases">
        <title>Genomic mechanisms accounting for the adaptation to parasitism in nematode-trapping fungi.</title>
        <authorList>
            <person name="Ahren D.G."/>
        </authorList>
    </citation>
    <scope>NUCLEOTIDE SEQUENCE [LARGE SCALE GENOMIC DNA]</scope>
    <source>
        <strain evidence="2">CBS 200.50</strain>
    </source>
</reference>
<proteinExistence type="predicted"/>
<organism evidence="1 2">
    <name type="scientific">Dactylellina haptotyla (strain CBS 200.50)</name>
    <name type="common">Nematode-trapping fungus</name>
    <name type="synonym">Monacrosporium haptotylum</name>
    <dbReference type="NCBI Taxonomy" id="1284197"/>
    <lineage>
        <taxon>Eukaryota</taxon>
        <taxon>Fungi</taxon>
        <taxon>Dikarya</taxon>
        <taxon>Ascomycota</taxon>
        <taxon>Pezizomycotina</taxon>
        <taxon>Orbiliomycetes</taxon>
        <taxon>Orbiliales</taxon>
        <taxon>Orbiliaceae</taxon>
        <taxon>Dactylellina</taxon>
    </lineage>
</organism>
<evidence type="ECO:0000313" key="1">
    <source>
        <dbReference type="EMBL" id="EPS38765.1"/>
    </source>
</evidence>
<dbReference type="AlphaFoldDB" id="S8A6Z4"/>
<evidence type="ECO:0000313" key="2">
    <source>
        <dbReference type="Proteomes" id="UP000015100"/>
    </source>
</evidence>
<dbReference type="HOGENOM" id="CLU_1441005_0_0_1"/>